<evidence type="ECO:0000256" key="2">
    <source>
        <dbReference type="ARBA" id="ARBA00012647"/>
    </source>
</evidence>
<dbReference type="PANTHER" id="PTHR11596:SF5">
    <property type="entry name" value="ALKALINE PHOSPHATASE"/>
    <property type="match status" value="1"/>
</dbReference>
<dbReference type="SUPFAM" id="SSF50814">
    <property type="entry name" value="Lipocalins"/>
    <property type="match status" value="1"/>
</dbReference>
<comment type="caution">
    <text evidence="13">The sequence shown here is derived from an EMBL/GenBank/DDBJ whole genome shotgun (WGS) entry which is preliminary data.</text>
</comment>
<sequence length="345" mass="38195">MAPKELCVGKYKLESSDKFDEFMSEVGVNFFLRKMIMALTPIVEVTKKDENNYSFKSMSALKNTDLNFTLNKEFEETRVDGVTVKTIISRKGNKFTQIQKGAKPIEIVREFTDDHLIITCDASYWMKQNEKIFTDKVKNLKRTFGTIGVPNKAKNVIFFLGDGMGLSTITAARLYKGNVDQTDPESGFLSFEKFPSVSLAKVNSLDTTVADSAATATSYLGGVKTNQRNLGVSGNVKPFDCEASKISSNRVTSIIRWAQEAGKATGVVTTTRVTHATPAASYAHTANRKWEHNTNGTECEDIATQLVFGETGKNINVVLGGGRREFLPQMPHEQESGLRSDRINL</sequence>
<feature type="domain" description="Lipocalin/cytosolic fatty-acid binding" evidence="12">
    <location>
        <begin position="8"/>
        <end position="114"/>
    </location>
</feature>
<evidence type="ECO:0000256" key="10">
    <source>
        <dbReference type="RuleBase" id="RU003946"/>
    </source>
</evidence>
<evidence type="ECO:0000313" key="14">
    <source>
        <dbReference type="Proteomes" id="UP000288716"/>
    </source>
</evidence>
<feature type="binding site" evidence="9">
    <location>
        <position position="162"/>
    </location>
    <ligand>
        <name>Mg(2+)</name>
        <dbReference type="ChEBI" id="CHEBI:18420"/>
    </ligand>
</feature>
<dbReference type="EC" id="3.1.3.1" evidence="2 11"/>
<feature type="binding site" evidence="9">
    <location>
        <position position="162"/>
    </location>
    <ligand>
        <name>Zn(2+)</name>
        <dbReference type="ChEBI" id="CHEBI:29105"/>
        <label>2</label>
    </ligand>
</feature>
<reference evidence="13 14" key="1">
    <citation type="journal article" date="2018" name="Gigascience">
        <title>Genomes of trombidid mites reveal novel predicted allergens and laterally-transferred genes associated with secondary metabolism.</title>
        <authorList>
            <person name="Dong X."/>
            <person name="Chaisiri K."/>
            <person name="Xia D."/>
            <person name="Armstrong S.D."/>
            <person name="Fang Y."/>
            <person name="Donnelly M.J."/>
            <person name="Kadowaki T."/>
            <person name="McGarry J.W."/>
            <person name="Darby A.C."/>
            <person name="Makepeace B.L."/>
        </authorList>
    </citation>
    <scope>NUCLEOTIDE SEQUENCE [LARGE SCALE GENOMIC DNA]</scope>
    <source>
        <strain evidence="13">UoL-UT</strain>
    </source>
</reference>
<evidence type="ECO:0000313" key="13">
    <source>
        <dbReference type="EMBL" id="RWS22320.1"/>
    </source>
</evidence>
<dbReference type="STRING" id="299467.A0A443S462"/>
<keyword evidence="3" id="KW-0597">Phosphoprotein</keyword>
<dbReference type="Proteomes" id="UP000288716">
    <property type="component" value="Unassembled WGS sequence"/>
</dbReference>
<dbReference type="AlphaFoldDB" id="A0A443S462"/>
<dbReference type="Pfam" id="PF00245">
    <property type="entry name" value="Alk_phosphatase"/>
    <property type="match status" value="1"/>
</dbReference>
<dbReference type="PRINTS" id="PR00113">
    <property type="entry name" value="ALKPHPHTASE"/>
</dbReference>
<dbReference type="Gene3D" id="3.40.720.10">
    <property type="entry name" value="Alkaline Phosphatase, subunit A"/>
    <property type="match status" value="1"/>
</dbReference>
<protein>
    <recommendedName>
        <fullName evidence="2 11">Alkaline phosphatase</fullName>
        <ecNumber evidence="2 11">3.1.3.1</ecNumber>
    </recommendedName>
</protein>
<dbReference type="CDD" id="cd00742">
    <property type="entry name" value="FABP"/>
    <property type="match status" value="1"/>
</dbReference>
<organism evidence="13 14">
    <name type="scientific">Leptotrombidium deliense</name>
    <dbReference type="NCBI Taxonomy" id="299467"/>
    <lineage>
        <taxon>Eukaryota</taxon>
        <taxon>Metazoa</taxon>
        <taxon>Ecdysozoa</taxon>
        <taxon>Arthropoda</taxon>
        <taxon>Chelicerata</taxon>
        <taxon>Arachnida</taxon>
        <taxon>Acari</taxon>
        <taxon>Acariformes</taxon>
        <taxon>Trombidiformes</taxon>
        <taxon>Prostigmata</taxon>
        <taxon>Anystina</taxon>
        <taxon>Parasitengona</taxon>
        <taxon>Trombiculoidea</taxon>
        <taxon>Trombiculidae</taxon>
        <taxon>Leptotrombidium</taxon>
    </lineage>
</organism>
<dbReference type="InterPro" id="IPR001952">
    <property type="entry name" value="Alkaline_phosphatase"/>
</dbReference>
<evidence type="ECO:0000256" key="6">
    <source>
        <dbReference type="ARBA" id="ARBA00022833"/>
    </source>
</evidence>
<evidence type="ECO:0000256" key="1">
    <source>
        <dbReference type="ARBA" id="ARBA00005984"/>
    </source>
</evidence>
<keyword evidence="6 9" id="KW-0862">Zinc</keyword>
<comment type="catalytic activity">
    <reaction evidence="11">
        <text>a phosphate monoester + H2O = an alcohol + phosphate</text>
        <dbReference type="Rhea" id="RHEA:15017"/>
        <dbReference type="ChEBI" id="CHEBI:15377"/>
        <dbReference type="ChEBI" id="CHEBI:30879"/>
        <dbReference type="ChEBI" id="CHEBI:43474"/>
        <dbReference type="ChEBI" id="CHEBI:67140"/>
        <dbReference type="EC" id="3.1.3.1"/>
    </reaction>
</comment>
<dbReference type="InterPro" id="IPR018299">
    <property type="entry name" value="Alkaline_phosphatase_AS"/>
</dbReference>
<keyword evidence="7 9" id="KW-0460">Magnesium</keyword>
<feature type="active site" description="Phosphoserine intermediate" evidence="8">
    <location>
        <position position="212"/>
    </location>
</feature>
<name>A0A443S462_9ACAR</name>
<dbReference type="Gene3D" id="2.40.128.20">
    <property type="match status" value="1"/>
</dbReference>
<proteinExistence type="inferred from homology"/>
<dbReference type="PROSITE" id="PS00123">
    <property type="entry name" value="ALKALINE_PHOSPHATASE"/>
    <property type="match status" value="1"/>
</dbReference>
<feature type="binding site" evidence="9">
    <location>
        <position position="275"/>
    </location>
    <ligand>
        <name>Mg(2+)</name>
        <dbReference type="ChEBI" id="CHEBI:18420"/>
    </ligand>
</feature>
<dbReference type="OrthoDB" id="354351at2759"/>
<evidence type="ECO:0000256" key="3">
    <source>
        <dbReference type="ARBA" id="ARBA00022553"/>
    </source>
</evidence>
<dbReference type="GO" id="GO:0046872">
    <property type="term" value="F:metal ion binding"/>
    <property type="evidence" value="ECO:0007669"/>
    <property type="project" value="UniProtKB-KW"/>
</dbReference>
<gene>
    <name evidence="13" type="ORF">B4U80_05477</name>
</gene>
<dbReference type="SMART" id="SM00098">
    <property type="entry name" value="alkPPc"/>
    <property type="match status" value="1"/>
</dbReference>
<evidence type="ECO:0000256" key="4">
    <source>
        <dbReference type="ARBA" id="ARBA00022723"/>
    </source>
</evidence>
<feature type="binding site" evidence="9">
    <location>
        <position position="277"/>
    </location>
    <ligand>
        <name>Mg(2+)</name>
        <dbReference type="ChEBI" id="CHEBI:18420"/>
    </ligand>
</feature>
<comment type="cofactor">
    <cofactor evidence="9">
        <name>Mg(2+)</name>
        <dbReference type="ChEBI" id="CHEBI:18420"/>
    </cofactor>
    <text evidence="9">Binds 1 Mg(2+) ion.</text>
</comment>
<dbReference type="Pfam" id="PF00061">
    <property type="entry name" value="Lipocalin"/>
    <property type="match status" value="1"/>
</dbReference>
<accession>A0A443S462</accession>
<dbReference type="SUPFAM" id="SSF53649">
    <property type="entry name" value="Alkaline phosphatase-like"/>
    <property type="match status" value="1"/>
</dbReference>
<dbReference type="GO" id="GO:0004035">
    <property type="term" value="F:alkaline phosphatase activity"/>
    <property type="evidence" value="ECO:0007669"/>
    <property type="project" value="UniProtKB-EC"/>
</dbReference>
<keyword evidence="5 11" id="KW-0378">Hydrolase</keyword>
<comment type="similarity">
    <text evidence="1 10">Belongs to the alkaline phosphatase family.</text>
</comment>
<evidence type="ECO:0000256" key="8">
    <source>
        <dbReference type="PIRSR" id="PIRSR601952-1"/>
    </source>
</evidence>
<evidence type="ECO:0000259" key="12">
    <source>
        <dbReference type="Pfam" id="PF00061"/>
    </source>
</evidence>
<dbReference type="PANTHER" id="PTHR11596">
    <property type="entry name" value="ALKALINE PHOSPHATASE"/>
    <property type="match status" value="1"/>
</dbReference>
<dbReference type="VEuPathDB" id="VectorBase:LDEU009720"/>
<dbReference type="EMBL" id="NCKV01009136">
    <property type="protein sequence ID" value="RWS22320.1"/>
    <property type="molecule type" value="Genomic_DNA"/>
</dbReference>
<feature type="non-terminal residue" evidence="13">
    <location>
        <position position="345"/>
    </location>
</feature>
<evidence type="ECO:0000256" key="7">
    <source>
        <dbReference type="ARBA" id="ARBA00022842"/>
    </source>
</evidence>
<dbReference type="InterPro" id="IPR000566">
    <property type="entry name" value="Lipocln_cytosolic_FA-bd_dom"/>
</dbReference>
<keyword evidence="14" id="KW-1185">Reference proteome</keyword>
<dbReference type="InterPro" id="IPR012674">
    <property type="entry name" value="Calycin"/>
</dbReference>
<evidence type="ECO:0000256" key="11">
    <source>
        <dbReference type="RuleBase" id="RU003947"/>
    </source>
</evidence>
<keyword evidence="4 9" id="KW-0479">Metal-binding</keyword>
<dbReference type="InterPro" id="IPR017850">
    <property type="entry name" value="Alkaline_phosphatase_core_sf"/>
</dbReference>
<evidence type="ECO:0000256" key="9">
    <source>
        <dbReference type="PIRSR" id="PIRSR601952-2"/>
    </source>
</evidence>
<evidence type="ECO:0000256" key="5">
    <source>
        <dbReference type="ARBA" id="ARBA00022801"/>
    </source>
</evidence>
<comment type="cofactor">
    <cofactor evidence="9">
        <name>Zn(2+)</name>
        <dbReference type="ChEBI" id="CHEBI:29105"/>
    </cofactor>
    <text evidence="9">Binds 2 Zn(2+) ions.</text>
</comment>